<dbReference type="AlphaFoldDB" id="A0A6J4JSU0"/>
<reference evidence="3" key="1">
    <citation type="submission" date="2020-02" db="EMBL/GenBank/DDBJ databases">
        <authorList>
            <person name="Meier V. D."/>
        </authorList>
    </citation>
    <scope>NUCLEOTIDE SEQUENCE</scope>
    <source>
        <strain evidence="3">AVDCRST_MAG41</strain>
    </source>
</reference>
<gene>
    <name evidence="3" type="ORF">AVDCRST_MAG41-4015</name>
</gene>
<evidence type="ECO:0000259" key="1">
    <source>
        <dbReference type="Pfam" id="PF01368"/>
    </source>
</evidence>
<dbReference type="InterPro" id="IPR038763">
    <property type="entry name" value="DHH_sf"/>
</dbReference>
<feature type="domain" description="DHHA1" evidence="2">
    <location>
        <begin position="248"/>
        <end position="329"/>
    </location>
</feature>
<organism evidence="3">
    <name type="scientific">uncultured Mycobacteriales bacterium</name>
    <dbReference type="NCBI Taxonomy" id="581187"/>
    <lineage>
        <taxon>Bacteria</taxon>
        <taxon>Bacillati</taxon>
        <taxon>Actinomycetota</taxon>
        <taxon>Actinomycetes</taxon>
        <taxon>Mycobacteriales</taxon>
        <taxon>environmental samples</taxon>
    </lineage>
</organism>
<dbReference type="EMBL" id="CADCTP010000377">
    <property type="protein sequence ID" value="CAA9286356.1"/>
    <property type="molecule type" value="Genomic_DNA"/>
</dbReference>
<dbReference type="Pfam" id="PF02272">
    <property type="entry name" value="DHHA1"/>
    <property type="match status" value="1"/>
</dbReference>
<feature type="domain" description="DDH" evidence="1">
    <location>
        <begin position="25"/>
        <end position="166"/>
    </location>
</feature>
<name>A0A6J4JSU0_9ACTN</name>
<dbReference type="InterPro" id="IPR001667">
    <property type="entry name" value="DDH_dom"/>
</dbReference>
<dbReference type="Gene3D" id="3.10.310.30">
    <property type="match status" value="1"/>
</dbReference>
<proteinExistence type="predicted"/>
<protein>
    <submittedName>
        <fullName evidence="3">RecJ</fullName>
    </submittedName>
</protein>
<dbReference type="InterPro" id="IPR003156">
    <property type="entry name" value="DHHA1_dom"/>
</dbReference>
<dbReference type="InterPro" id="IPR051319">
    <property type="entry name" value="Oligoribo/pAp-PDE_c-di-AMP_PDE"/>
</dbReference>
<dbReference type="Pfam" id="PF01368">
    <property type="entry name" value="DHH"/>
    <property type="match status" value="1"/>
</dbReference>
<dbReference type="PANTHER" id="PTHR47618">
    <property type="entry name" value="BIFUNCTIONAL OLIGORIBONUCLEASE AND PAP PHOSPHATASE NRNA"/>
    <property type="match status" value="1"/>
</dbReference>
<accession>A0A6J4JSU0</accession>
<sequence length="337" mass="34562">MTPVTPPTEADWDKAVAALADRTEVVLACHVNPDADAVGSMLALALALRARGVRVLPSFSAPFVLADSLAGLPGVDLLVAPQTLPERPELLVTLDTGSADRLGSLAGLVDSAAEVLVVDHHASNTRFGSLHLVDPAAAATAVLVEELIGRLGVPLDADVAACLYAGLVTDTGSFRFAATTPETHELAARLLRTGIRHDLITRRLLDTHPAGWLGMVGAALARTRLEPAAADGLGLVWTETRLAELTAAGLGPDQAESLIDLVRTAAEAEVAVVCKEAPSGGWTVSMRSKGRIDVSAAAVSLGGGGHRFAAGFSSADDLDTTIAAVRAALATAPRLPG</sequence>
<evidence type="ECO:0000313" key="3">
    <source>
        <dbReference type="EMBL" id="CAA9286356.1"/>
    </source>
</evidence>
<dbReference type="SUPFAM" id="SSF64182">
    <property type="entry name" value="DHH phosphoesterases"/>
    <property type="match status" value="1"/>
</dbReference>
<dbReference type="PANTHER" id="PTHR47618:SF1">
    <property type="entry name" value="BIFUNCTIONAL OLIGORIBONUCLEASE AND PAP PHOSPHATASE NRNA"/>
    <property type="match status" value="1"/>
</dbReference>
<dbReference type="GO" id="GO:0003676">
    <property type="term" value="F:nucleic acid binding"/>
    <property type="evidence" value="ECO:0007669"/>
    <property type="project" value="InterPro"/>
</dbReference>
<evidence type="ECO:0000259" key="2">
    <source>
        <dbReference type="Pfam" id="PF02272"/>
    </source>
</evidence>
<dbReference type="Gene3D" id="3.90.1640.10">
    <property type="entry name" value="inorganic pyrophosphatase (n-terminal core)"/>
    <property type="match status" value="1"/>
</dbReference>